<dbReference type="InterPro" id="IPR020837">
    <property type="entry name" value="Fibrinogen_CS"/>
</dbReference>
<feature type="compositionally biased region" description="Basic and acidic residues" evidence="6">
    <location>
        <begin position="112"/>
        <end position="169"/>
    </location>
</feature>
<feature type="compositionally biased region" description="Basic and acidic residues" evidence="6">
    <location>
        <begin position="52"/>
        <end position="76"/>
    </location>
</feature>
<evidence type="ECO:0000256" key="5">
    <source>
        <dbReference type="SAM" id="Coils"/>
    </source>
</evidence>
<keyword evidence="5" id="KW-0175">Coiled coil</keyword>
<dbReference type="GO" id="GO:0030674">
    <property type="term" value="F:protein-macromolecule adaptor activity"/>
    <property type="evidence" value="ECO:0007669"/>
    <property type="project" value="TreeGrafter"/>
</dbReference>
<feature type="compositionally biased region" description="Polar residues" evidence="6">
    <location>
        <begin position="820"/>
        <end position="829"/>
    </location>
</feature>
<dbReference type="GO" id="GO:0005201">
    <property type="term" value="F:extracellular matrix structural constituent"/>
    <property type="evidence" value="ECO:0007669"/>
    <property type="project" value="TreeGrafter"/>
</dbReference>
<dbReference type="GO" id="GO:0070527">
    <property type="term" value="P:platelet aggregation"/>
    <property type="evidence" value="ECO:0007669"/>
    <property type="project" value="TreeGrafter"/>
</dbReference>
<keyword evidence="4" id="KW-0325">Glycoprotein</keyword>
<evidence type="ECO:0000256" key="4">
    <source>
        <dbReference type="ARBA" id="ARBA00023180"/>
    </source>
</evidence>
<dbReference type="GeneID" id="115010198"/>
<evidence type="ECO:0000313" key="8">
    <source>
        <dbReference type="Proteomes" id="UP000504630"/>
    </source>
</evidence>
<feature type="compositionally biased region" description="Basic and acidic residues" evidence="6">
    <location>
        <begin position="538"/>
        <end position="579"/>
    </location>
</feature>
<dbReference type="GO" id="GO:0072377">
    <property type="term" value="P:blood coagulation, common pathway"/>
    <property type="evidence" value="ECO:0007669"/>
    <property type="project" value="TreeGrafter"/>
</dbReference>
<feature type="compositionally biased region" description="Basic and acidic residues" evidence="6">
    <location>
        <begin position="610"/>
        <end position="634"/>
    </location>
</feature>
<proteinExistence type="predicted"/>
<evidence type="ECO:0000256" key="6">
    <source>
        <dbReference type="SAM" id="MobiDB-lite"/>
    </source>
</evidence>
<comment type="subcellular location">
    <subcellularLocation>
        <location evidence="1">Secreted</location>
    </subcellularLocation>
</comment>
<feature type="compositionally biased region" description="Polar residues" evidence="6">
    <location>
        <begin position="1272"/>
        <end position="1291"/>
    </location>
</feature>
<feature type="region of interest" description="Disordered" evidence="6">
    <location>
        <begin position="52"/>
        <end position="351"/>
    </location>
</feature>
<dbReference type="NCBIfam" id="NF040941">
    <property type="entry name" value="GGGWT_bact"/>
    <property type="match status" value="1"/>
</dbReference>
<dbReference type="OrthoDB" id="6514358at2759"/>
<feature type="compositionally biased region" description="Polar residues" evidence="6">
    <location>
        <begin position="1303"/>
        <end position="1313"/>
    </location>
</feature>
<feature type="region of interest" description="Disordered" evidence="6">
    <location>
        <begin position="1442"/>
        <end position="1487"/>
    </location>
</feature>
<dbReference type="RefSeq" id="XP_029290545.1">
    <property type="nucleotide sequence ID" value="XM_029434685.1"/>
</dbReference>
<name>A0A6J2PYG8_COTGO</name>
<accession>A0A6J2PYG8</accession>
<dbReference type="GO" id="GO:0005577">
    <property type="term" value="C:fibrinogen complex"/>
    <property type="evidence" value="ECO:0007669"/>
    <property type="project" value="TreeGrafter"/>
</dbReference>
<feature type="coiled-coil region" evidence="5">
    <location>
        <begin position="15"/>
        <end position="42"/>
    </location>
</feature>
<feature type="compositionally biased region" description="Basic and acidic residues" evidence="6">
    <location>
        <begin position="83"/>
        <end position="103"/>
    </location>
</feature>
<dbReference type="Gene3D" id="3.90.215.10">
    <property type="entry name" value="Gamma Fibrinogen, chain A, domain 1"/>
    <property type="match status" value="1"/>
</dbReference>
<keyword evidence="8" id="KW-1185">Reference proteome</keyword>
<feature type="compositionally biased region" description="Basic and acidic residues" evidence="6">
    <location>
        <begin position="1034"/>
        <end position="1043"/>
    </location>
</feature>
<dbReference type="GO" id="GO:0034116">
    <property type="term" value="P:positive regulation of heterotypic cell-cell adhesion"/>
    <property type="evidence" value="ECO:0007669"/>
    <property type="project" value="TreeGrafter"/>
</dbReference>
<dbReference type="SUPFAM" id="SSF56496">
    <property type="entry name" value="Fibrinogen C-terminal domain-like"/>
    <property type="match status" value="1"/>
</dbReference>
<evidence type="ECO:0000256" key="1">
    <source>
        <dbReference type="ARBA" id="ARBA00004613"/>
    </source>
</evidence>
<dbReference type="FunFam" id="3.90.215.10:FF:000001">
    <property type="entry name" value="Tenascin isoform 1"/>
    <property type="match status" value="1"/>
</dbReference>
<dbReference type="PANTHER" id="PTHR47221">
    <property type="entry name" value="FIBRINOGEN ALPHA CHAIN"/>
    <property type="match status" value="1"/>
</dbReference>
<feature type="compositionally biased region" description="Basic and acidic residues" evidence="6">
    <location>
        <begin position="988"/>
        <end position="1001"/>
    </location>
</feature>
<feature type="compositionally biased region" description="Basic and acidic residues" evidence="6">
    <location>
        <begin position="1471"/>
        <end position="1487"/>
    </location>
</feature>
<feature type="compositionally biased region" description="Basic and acidic residues" evidence="6">
    <location>
        <begin position="875"/>
        <end position="884"/>
    </location>
</feature>
<dbReference type="SMART" id="SM00186">
    <property type="entry name" value="FBG"/>
    <property type="match status" value="1"/>
</dbReference>
<dbReference type="Proteomes" id="UP000504630">
    <property type="component" value="Chromosome 6"/>
</dbReference>
<keyword evidence="2" id="KW-0964">Secreted</keyword>
<reference evidence="9" key="1">
    <citation type="submission" date="2025-08" db="UniProtKB">
        <authorList>
            <consortium name="RefSeq"/>
        </authorList>
    </citation>
    <scope>IDENTIFICATION</scope>
</reference>
<dbReference type="PANTHER" id="PTHR47221:SF5">
    <property type="entry name" value="FIBRINOGEN C-TERMINAL DOMAIN-CONTAINING PROTEIN"/>
    <property type="match status" value="1"/>
</dbReference>
<dbReference type="InterPro" id="IPR014716">
    <property type="entry name" value="Fibrinogen_a/b/g_C_1"/>
</dbReference>
<feature type="compositionally biased region" description="Polar residues" evidence="6">
    <location>
        <begin position="1393"/>
        <end position="1414"/>
    </location>
</feature>
<feature type="compositionally biased region" description="Polar residues" evidence="6">
    <location>
        <begin position="1346"/>
        <end position="1367"/>
    </location>
</feature>
<dbReference type="InterPro" id="IPR036056">
    <property type="entry name" value="Fibrinogen-like_C"/>
</dbReference>
<feature type="compositionally biased region" description="Basic and acidic residues" evidence="6">
    <location>
        <begin position="716"/>
        <end position="725"/>
    </location>
</feature>
<feature type="compositionally biased region" description="Low complexity" evidence="6">
    <location>
        <begin position="467"/>
        <end position="493"/>
    </location>
</feature>
<feature type="compositionally biased region" description="Basic and acidic residues" evidence="6">
    <location>
        <begin position="181"/>
        <end position="256"/>
    </location>
</feature>
<dbReference type="PROSITE" id="PS51406">
    <property type="entry name" value="FIBRINOGEN_C_2"/>
    <property type="match status" value="1"/>
</dbReference>
<sequence>MCPYLFSLPPLTLHLPKQLRELEEIVKDLQKLKDNVDQLRKMCADCTVSQTERECGRQSEREHEKRNEGTDRHMDESNWLNEKNIERPKECGTDRVKAEKTMEGELGDGDTESEKITVLEKKGRKKGEAERENDKGVVKENRREETQKEVAERDGKTKTERAKEKDKLGKAKLPMSGGNERIVDMVRKKIVEKNNRETETDRNEDKDGKGNSKGDPEDTLENGKEKTSHEKNKEKTEESDHHVWRHETKETEKKTQTEQNRGSDGIKMSEDHDEHTNKERMQQREERKKEMGTKVERNNEKPKQTESIGHEEKEKTIKEEEVEDREMGTEIKTEAEKTVQSVQRDSDGEIVARKATERTDFVSISPTPHSIISLAPGHNYMESNEAITFTSSLPSPPFSSSTSHLLTYVNRGMPIVADEPPTQSPVLGAAGISENPSSDAEEGFRTKGRPTTTAILNTLGGPRQQISSATSPFTSTTSTGFQGQVSSTTSTTTTTTPHYNLYTTTVPGVVNRNRWAVKKNISSNTKTGVKPLPGRGPKPNEKHKPAIRPETDQKLKNPKNDRKPDQAPLPDKKTKHDQKLSNQKPTTDQKSKPGKDPKQVQIPKPNQRPLSDHLPTDENLKNNKIPKHDQEHTTDPSQVLTEKPKSHQKSMLPVQRPTYHQRPQTVNATGSDKDPQTDQEPESVKIPIITQDLKPKKKPVHPLKTDQTQKPHKKPKSEEKTELDQRSTINQNVPPVQEPERRETTSPRTKPTQKPITELMEGSDENPLPEPISAKDSTPGHELTPESALIKPPDPSQVLIEKPKSHQKSMLPVQRPTYHQRPQTVNTTGSDKDPQTDQEPESVKIPIITQDLKPKKKPVHPLKTDQTQKPHKKPKSEEKTKPDQRSTINQNVPPVQEPERRETTSPRTKPTQKPITELMEGSDESPLPEPISAKDSTPGYELTPESALIKPPDPSQVLIEKPKSHQKSMLPVQRPTYHQRPQTVNTTESDKDPQTDREPESVKIPIITQDLKPKKKPVHPLKTDQTQKLHKKPKSEEKTKPDQRSAINQNVPPVQVPERRETTSPRTKPTQKPITELMEGSDESPLPEPISAKDSTPGHELTPDSALIKPPDQKPKPSQKIPKINQKPNQKPPELITGQKTKPNVKPKPDQTPQINQRLRTPRPDQKPELNLESLPDQIPEAESNKTSKLRPPPRARPPTRPTIRPGATPVQRPKPAVQQKPSPKIKTDLDPLQISETTSDDVQNSQTYMLPAPGPVTQISEVNHSPGDTEFSPSTLKTITLDPKTSNSLETGPFPHRHTLSEGFTMSPNSRIASDLRPQTAGRPPLIPMTTRPNKIIHGILPSVIPSTSPGSTKPYKASNTDSILQTEKLPNMEETAPRQTPDPDKMMIQVPTPSAQTTSTISPDLRSTTPATSGPEPQAAESSTPSARELRVKIKQVAAFFNNSLSPNGRPPDRRPKDHQEDNQGGSRPDSKLASKVRRDCSDHLDRGATKSGVYLVTPDLRSKSFPVFCDMELDGGGWTLLQRRQDGSVSFNRTWAEYRSGFGELDGGEFWLGNNMIHMLTRDRDMKLRTELEDFGGMMAYAEYEHFRVASERMRYRLTVGGYSGTAGDALRFSNSYDHNNRAFTTPDRDNDRYPSGNCGAYYSSGWWFDACMAANLNGRYYVGRYKGVRDGIFWGTWQNISTEYYPTNDRHSFKTVRMMIRPRGFAPKAVTLPGHV</sequence>
<dbReference type="CDD" id="cd00087">
    <property type="entry name" value="FReD"/>
    <property type="match status" value="1"/>
</dbReference>
<dbReference type="Pfam" id="PF00147">
    <property type="entry name" value="Fibrinogen_C"/>
    <property type="match status" value="1"/>
</dbReference>
<organism evidence="8 9">
    <name type="scientific">Cottoperca gobio</name>
    <name type="common">Frogmouth</name>
    <name type="synonym">Aphritis gobio</name>
    <dbReference type="NCBI Taxonomy" id="56716"/>
    <lineage>
        <taxon>Eukaryota</taxon>
        <taxon>Metazoa</taxon>
        <taxon>Chordata</taxon>
        <taxon>Craniata</taxon>
        <taxon>Vertebrata</taxon>
        <taxon>Euteleostomi</taxon>
        <taxon>Actinopterygii</taxon>
        <taxon>Neopterygii</taxon>
        <taxon>Teleostei</taxon>
        <taxon>Neoteleostei</taxon>
        <taxon>Acanthomorphata</taxon>
        <taxon>Eupercaria</taxon>
        <taxon>Perciformes</taxon>
        <taxon>Notothenioidei</taxon>
        <taxon>Bovichtidae</taxon>
        <taxon>Cottoperca</taxon>
    </lineage>
</organism>
<feature type="region of interest" description="Disordered" evidence="6">
    <location>
        <begin position="1262"/>
        <end position="1430"/>
    </location>
</feature>
<dbReference type="InterPro" id="IPR037579">
    <property type="entry name" value="FIB_ANG-like"/>
</dbReference>
<evidence type="ECO:0000256" key="2">
    <source>
        <dbReference type="ARBA" id="ARBA00022525"/>
    </source>
</evidence>
<evidence type="ECO:0000259" key="7">
    <source>
        <dbReference type="PROSITE" id="PS51406"/>
    </source>
</evidence>
<feature type="compositionally biased region" description="Polar residues" evidence="6">
    <location>
        <begin position="661"/>
        <end position="670"/>
    </location>
</feature>
<dbReference type="GO" id="GO:0042730">
    <property type="term" value="P:fibrinolysis"/>
    <property type="evidence" value="ECO:0007669"/>
    <property type="project" value="TreeGrafter"/>
</dbReference>
<dbReference type="PROSITE" id="PS00514">
    <property type="entry name" value="FIBRINOGEN_C_1"/>
    <property type="match status" value="1"/>
</dbReference>
<dbReference type="InterPro" id="IPR002181">
    <property type="entry name" value="Fibrinogen_a/b/g_C_dom"/>
</dbReference>
<dbReference type="KEGG" id="cgob:115010198"/>
<protein>
    <submittedName>
        <fullName evidence="9">Titin-like</fullName>
    </submittedName>
</protein>
<feature type="compositionally biased region" description="Polar residues" evidence="6">
    <location>
        <begin position="1064"/>
        <end position="1073"/>
    </location>
</feature>
<evidence type="ECO:0000256" key="3">
    <source>
        <dbReference type="ARBA" id="ARBA00023157"/>
    </source>
</evidence>
<keyword evidence="3" id="KW-1015">Disulfide bond</keyword>
<feature type="compositionally biased region" description="Low complexity" evidence="6">
    <location>
        <begin position="1116"/>
        <end position="1133"/>
    </location>
</feature>
<evidence type="ECO:0000313" key="9">
    <source>
        <dbReference type="RefSeq" id="XP_029290545.1"/>
    </source>
</evidence>
<feature type="compositionally biased region" description="Basic and acidic residues" evidence="6">
    <location>
        <begin position="1453"/>
        <end position="1464"/>
    </location>
</feature>
<feature type="compositionally biased region" description="Basic and acidic residues" evidence="6">
    <location>
        <begin position="267"/>
        <end position="337"/>
    </location>
</feature>
<dbReference type="InParanoid" id="A0A6J2PYG8"/>
<feature type="compositionally biased region" description="Polar residues" evidence="6">
    <location>
        <begin position="905"/>
        <end position="914"/>
    </location>
</feature>
<gene>
    <name evidence="9" type="primary">LOC115010198</name>
</gene>
<feature type="region of interest" description="Disordered" evidence="6">
    <location>
        <begin position="462"/>
        <end position="493"/>
    </location>
</feature>
<feature type="compositionally biased region" description="Basic and acidic residues" evidence="6">
    <location>
        <begin position="587"/>
        <end position="598"/>
    </location>
</feature>
<feature type="compositionally biased region" description="Polar residues" evidence="6">
    <location>
        <begin position="746"/>
        <end position="755"/>
    </location>
</feature>
<feature type="domain" description="Fibrinogen C-terminal" evidence="7">
    <location>
        <begin position="1474"/>
        <end position="1708"/>
    </location>
</feature>
<feature type="region of interest" description="Disordered" evidence="6">
    <location>
        <begin position="515"/>
        <end position="1233"/>
    </location>
</feature>